<dbReference type="AlphaFoldDB" id="A0A7W7ALL2"/>
<comment type="caution">
    <text evidence="1">The sequence shown here is derived from an EMBL/GenBank/DDBJ whole genome shotgun (WGS) entry which is preliminary data.</text>
</comment>
<name>A0A7W7ALL2_9SPHN</name>
<dbReference type="EMBL" id="JACHNY010000007">
    <property type="protein sequence ID" value="MBB4619136.1"/>
    <property type="molecule type" value="Genomic_DNA"/>
</dbReference>
<sequence>MLQSAPTTHFEVIDAQDNLVGDLKHSTAAQAGLLRDALVGGGHNGLLRVARVTERMTVQRLIDPVHVEPQKVPRTNARS</sequence>
<dbReference type="RefSeq" id="WP_184116581.1">
    <property type="nucleotide sequence ID" value="NZ_JACHNY010000007.1"/>
</dbReference>
<reference evidence="1 2" key="1">
    <citation type="submission" date="2020-08" db="EMBL/GenBank/DDBJ databases">
        <title>Genomic Encyclopedia of Type Strains, Phase IV (KMG-IV): sequencing the most valuable type-strain genomes for metagenomic binning, comparative biology and taxonomic classification.</title>
        <authorList>
            <person name="Goeker M."/>
        </authorList>
    </citation>
    <scope>NUCLEOTIDE SEQUENCE [LARGE SCALE GENOMIC DNA]</scope>
    <source>
        <strain evidence="1 2">DSM 15867</strain>
    </source>
</reference>
<proteinExistence type="predicted"/>
<evidence type="ECO:0000313" key="1">
    <source>
        <dbReference type="EMBL" id="MBB4619136.1"/>
    </source>
</evidence>
<evidence type="ECO:0000313" key="2">
    <source>
        <dbReference type="Proteomes" id="UP000574769"/>
    </source>
</evidence>
<keyword evidence="2" id="KW-1185">Reference proteome</keyword>
<gene>
    <name evidence="1" type="ORF">GGQ96_003286</name>
</gene>
<accession>A0A7W7ALL2</accession>
<protein>
    <submittedName>
        <fullName evidence="1">Uncharacterized protein</fullName>
    </submittedName>
</protein>
<dbReference type="Proteomes" id="UP000574769">
    <property type="component" value="Unassembled WGS sequence"/>
</dbReference>
<organism evidence="1 2">
    <name type="scientific">Sphingomonas abaci</name>
    <dbReference type="NCBI Taxonomy" id="237611"/>
    <lineage>
        <taxon>Bacteria</taxon>
        <taxon>Pseudomonadati</taxon>
        <taxon>Pseudomonadota</taxon>
        <taxon>Alphaproteobacteria</taxon>
        <taxon>Sphingomonadales</taxon>
        <taxon>Sphingomonadaceae</taxon>
        <taxon>Sphingomonas</taxon>
    </lineage>
</organism>